<evidence type="ECO:0000256" key="6">
    <source>
        <dbReference type="ARBA" id="ARBA00023136"/>
    </source>
</evidence>
<feature type="transmembrane region" description="Helical" evidence="7">
    <location>
        <begin position="100"/>
        <end position="118"/>
    </location>
</feature>
<proteinExistence type="inferred from homology"/>
<dbReference type="EMBL" id="PCMW01000033">
    <property type="protein sequence ID" value="PDS25065.1"/>
    <property type="molecule type" value="Genomic_DNA"/>
</dbReference>
<evidence type="ECO:0000256" key="7">
    <source>
        <dbReference type="SAM" id="Phobius"/>
    </source>
</evidence>
<evidence type="ECO:0000313" key="10">
    <source>
        <dbReference type="EMBL" id="PDS25065.1"/>
    </source>
</evidence>
<organism evidence="10 11">
    <name type="scientific">Flavobacterium branchiophilum</name>
    <dbReference type="NCBI Taxonomy" id="55197"/>
    <lineage>
        <taxon>Bacteria</taxon>
        <taxon>Pseudomonadati</taxon>
        <taxon>Bacteroidota</taxon>
        <taxon>Flavobacteriia</taxon>
        <taxon>Flavobacteriales</taxon>
        <taxon>Flavobacteriaceae</taxon>
        <taxon>Flavobacterium</taxon>
    </lineage>
</organism>
<dbReference type="GO" id="GO:0006508">
    <property type="term" value="P:proteolysis"/>
    <property type="evidence" value="ECO:0007669"/>
    <property type="project" value="UniProtKB-KW"/>
</dbReference>
<gene>
    <name evidence="10" type="ORF">B0A77_06020</name>
</gene>
<keyword evidence="6 7" id="KW-0472">Membrane</keyword>
<dbReference type="GO" id="GO:0004252">
    <property type="term" value="F:serine-type endopeptidase activity"/>
    <property type="evidence" value="ECO:0007669"/>
    <property type="project" value="InterPro"/>
</dbReference>
<keyword evidence="10" id="KW-0645">Protease</keyword>
<keyword evidence="3 7" id="KW-0812">Transmembrane</keyword>
<keyword evidence="5 7" id="KW-1133">Transmembrane helix</keyword>
<comment type="caution">
    <text evidence="10">The sequence shown here is derived from an EMBL/GenBank/DDBJ whole genome shotgun (WGS) entry which is preliminary data.</text>
</comment>
<evidence type="ECO:0000256" key="5">
    <source>
        <dbReference type="ARBA" id="ARBA00022989"/>
    </source>
</evidence>
<dbReference type="PANTHER" id="PTHR43731">
    <property type="entry name" value="RHOMBOID PROTEASE"/>
    <property type="match status" value="1"/>
</dbReference>
<evidence type="ECO:0000256" key="2">
    <source>
        <dbReference type="ARBA" id="ARBA00009045"/>
    </source>
</evidence>
<feature type="transmembrane region" description="Helical" evidence="7">
    <location>
        <begin position="61"/>
        <end position="88"/>
    </location>
</feature>
<dbReference type="Proteomes" id="UP000220828">
    <property type="component" value="Unassembled WGS sequence"/>
</dbReference>
<dbReference type="InterPro" id="IPR046483">
    <property type="entry name" value="DUF6576"/>
</dbReference>
<comment type="subcellular location">
    <subcellularLocation>
        <location evidence="1">Membrane</location>
        <topology evidence="1">Multi-pass membrane protein</topology>
    </subcellularLocation>
</comment>
<dbReference type="Pfam" id="PF20216">
    <property type="entry name" value="DUF6576"/>
    <property type="match status" value="1"/>
</dbReference>
<dbReference type="InterPro" id="IPR050925">
    <property type="entry name" value="Rhomboid_protease_S54"/>
</dbReference>
<evidence type="ECO:0000259" key="8">
    <source>
        <dbReference type="Pfam" id="PF01694"/>
    </source>
</evidence>
<keyword evidence="4" id="KW-0378">Hydrolase</keyword>
<sequence length="284" mass="32662">MSSILNDLKHQYNVGGFAQRLIFWNIGIFIISLFFIQSNFFENIFALSSNPKNLITKPWTIVSYGFFHHQIFDLIVNMLLLQFACRWFTTFFNEKQLQGLYFLGIVCSGAFFILWFYFQGIYFQMVGASAAIMTILMAATVYAPLVPIPVFFIGKLKLWMITATIILFDLLALKSDNMGGHLSHLAGAFLGFLFVKFIQNGTDLSRWYSLLSNQLNILFGKSKPNPFRKIERNYNTTSTVQKKNPTIVIKDQHQQQVDAILDKISLSGYDSLSQDEKNFLFKIK</sequence>
<evidence type="ECO:0000256" key="3">
    <source>
        <dbReference type="ARBA" id="ARBA00022692"/>
    </source>
</evidence>
<evidence type="ECO:0000256" key="4">
    <source>
        <dbReference type="ARBA" id="ARBA00022801"/>
    </source>
</evidence>
<dbReference type="OrthoDB" id="680602at2"/>
<dbReference type="RefSeq" id="WP_097553911.1">
    <property type="nucleotide sequence ID" value="NZ_PCMW01000033.1"/>
</dbReference>
<comment type="similarity">
    <text evidence="2">Belongs to the peptidase S54 family.</text>
</comment>
<reference evidence="10 11" key="1">
    <citation type="submission" date="2017-09" db="EMBL/GenBank/DDBJ databases">
        <title>Whole genomes of Flavobacteriaceae.</title>
        <authorList>
            <person name="Stine C."/>
            <person name="Li C."/>
            <person name="Tadesse D."/>
        </authorList>
    </citation>
    <scope>NUCLEOTIDE SEQUENCE [LARGE SCALE GENOMIC DNA]</scope>
    <source>
        <strain evidence="10 11">ATCC 35036</strain>
    </source>
</reference>
<feature type="domain" description="DUF6576" evidence="9">
    <location>
        <begin position="250"/>
        <end position="280"/>
    </location>
</feature>
<dbReference type="Pfam" id="PF01694">
    <property type="entry name" value="Rhomboid"/>
    <property type="match status" value="1"/>
</dbReference>
<dbReference type="GO" id="GO:0016020">
    <property type="term" value="C:membrane"/>
    <property type="evidence" value="ECO:0007669"/>
    <property type="project" value="UniProtKB-SubCell"/>
</dbReference>
<feature type="domain" description="Peptidase S54 rhomboid" evidence="8">
    <location>
        <begin position="58"/>
        <end position="195"/>
    </location>
</feature>
<evidence type="ECO:0000259" key="9">
    <source>
        <dbReference type="Pfam" id="PF20216"/>
    </source>
</evidence>
<name>A0A2H3KN85_9FLAO</name>
<dbReference type="PANTHER" id="PTHR43731:SF14">
    <property type="entry name" value="PRESENILIN-ASSOCIATED RHOMBOID-LIKE PROTEIN, MITOCHONDRIAL"/>
    <property type="match status" value="1"/>
</dbReference>
<feature type="transmembrane region" description="Helical" evidence="7">
    <location>
        <begin position="21"/>
        <end position="41"/>
    </location>
</feature>
<feature type="transmembrane region" description="Helical" evidence="7">
    <location>
        <begin position="124"/>
        <end position="146"/>
    </location>
</feature>
<evidence type="ECO:0000313" key="11">
    <source>
        <dbReference type="Proteomes" id="UP000220828"/>
    </source>
</evidence>
<dbReference type="InterPro" id="IPR022764">
    <property type="entry name" value="Peptidase_S54_rhomboid_dom"/>
</dbReference>
<evidence type="ECO:0000256" key="1">
    <source>
        <dbReference type="ARBA" id="ARBA00004141"/>
    </source>
</evidence>
<dbReference type="AlphaFoldDB" id="A0A2H3KN85"/>
<protein>
    <submittedName>
        <fullName evidence="10">Rhomboid family intramembrane serine protease</fullName>
    </submittedName>
</protein>
<accession>A0A2H3KN85</accession>
<dbReference type="Gene3D" id="1.20.1540.10">
    <property type="entry name" value="Rhomboid-like"/>
    <property type="match status" value="1"/>
</dbReference>
<dbReference type="SUPFAM" id="SSF144091">
    <property type="entry name" value="Rhomboid-like"/>
    <property type="match status" value="1"/>
</dbReference>
<dbReference type="InterPro" id="IPR035952">
    <property type="entry name" value="Rhomboid-like_sf"/>
</dbReference>